<keyword evidence="1" id="KW-0413">Isomerase</keyword>
<comment type="caution">
    <text evidence="3">The sequence shown here is derived from an EMBL/GenBank/DDBJ whole genome shotgun (WGS) entry which is preliminary data.</text>
</comment>
<sequence length="75" mass="8481">MPHIAIAMIPGRDEATKQRLAERMKSALIDELGVPENWVSVSLHEIAQESWQDVMEQIGDEAMLIRANIQPEEGR</sequence>
<feature type="domain" description="4-oxalocrotonate tautomerase-like" evidence="2">
    <location>
        <begin position="2"/>
        <end position="52"/>
    </location>
</feature>
<name>A0A926D2U5_9FIRM</name>
<reference evidence="3" key="1">
    <citation type="submission" date="2020-08" db="EMBL/GenBank/DDBJ databases">
        <title>Genome public.</title>
        <authorList>
            <person name="Liu C."/>
            <person name="Sun Q."/>
        </authorList>
    </citation>
    <scope>NUCLEOTIDE SEQUENCE</scope>
    <source>
        <strain evidence="3">NSJ-44</strain>
    </source>
</reference>
<dbReference type="InterPro" id="IPR004370">
    <property type="entry name" value="4-OT-like_dom"/>
</dbReference>
<dbReference type="Proteomes" id="UP000654279">
    <property type="component" value="Unassembled WGS sequence"/>
</dbReference>
<evidence type="ECO:0000259" key="2">
    <source>
        <dbReference type="Pfam" id="PF01361"/>
    </source>
</evidence>
<gene>
    <name evidence="3" type="ORF">H8699_12230</name>
</gene>
<evidence type="ECO:0000256" key="1">
    <source>
        <dbReference type="ARBA" id="ARBA00023235"/>
    </source>
</evidence>
<dbReference type="SUPFAM" id="SSF55331">
    <property type="entry name" value="Tautomerase/MIF"/>
    <property type="match status" value="1"/>
</dbReference>
<dbReference type="Gene3D" id="3.30.429.10">
    <property type="entry name" value="Macrophage Migration Inhibitory Factor"/>
    <property type="match status" value="1"/>
</dbReference>
<dbReference type="InterPro" id="IPR014347">
    <property type="entry name" value="Tautomerase/MIF_sf"/>
</dbReference>
<dbReference type="AlphaFoldDB" id="A0A926D2U5"/>
<proteinExistence type="predicted"/>
<evidence type="ECO:0000313" key="3">
    <source>
        <dbReference type="EMBL" id="MBC8530201.1"/>
    </source>
</evidence>
<organism evidence="3 4">
    <name type="scientific">Luoshenia tenuis</name>
    <dbReference type="NCBI Taxonomy" id="2763654"/>
    <lineage>
        <taxon>Bacteria</taxon>
        <taxon>Bacillati</taxon>
        <taxon>Bacillota</taxon>
        <taxon>Clostridia</taxon>
        <taxon>Christensenellales</taxon>
        <taxon>Christensenellaceae</taxon>
        <taxon>Luoshenia</taxon>
    </lineage>
</organism>
<protein>
    <submittedName>
        <fullName evidence="3">Tautomerase family protein</fullName>
    </submittedName>
</protein>
<keyword evidence="4" id="KW-1185">Reference proteome</keyword>
<dbReference type="Pfam" id="PF01361">
    <property type="entry name" value="Tautomerase"/>
    <property type="match status" value="1"/>
</dbReference>
<accession>A0A926D2U5</accession>
<dbReference type="EMBL" id="JACRSO010000006">
    <property type="protein sequence ID" value="MBC8530201.1"/>
    <property type="molecule type" value="Genomic_DNA"/>
</dbReference>
<evidence type="ECO:0000313" key="4">
    <source>
        <dbReference type="Proteomes" id="UP000654279"/>
    </source>
</evidence>
<dbReference type="GO" id="GO:0016853">
    <property type="term" value="F:isomerase activity"/>
    <property type="evidence" value="ECO:0007669"/>
    <property type="project" value="UniProtKB-KW"/>
</dbReference>